<evidence type="ECO:0000313" key="2">
    <source>
        <dbReference type="Proteomes" id="UP000233553"/>
    </source>
</evidence>
<reference evidence="1 2" key="1">
    <citation type="submission" date="2017-12" db="EMBL/GenBank/DDBJ databases">
        <title>Draft Genome sequences of multiple microbial strains isolated from spacecraft associated surfaces.</title>
        <authorList>
            <person name="Seuylemezian A."/>
            <person name="Vaishampayan P."/>
            <person name="Venkateswaran K."/>
        </authorList>
    </citation>
    <scope>NUCLEOTIDE SEQUENCE [LARGE SCALE GENOMIC DNA]</scope>
    <source>
        <strain evidence="1 2">2P01AA</strain>
    </source>
</reference>
<evidence type="ECO:0000313" key="1">
    <source>
        <dbReference type="EMBL" id="PKF35542.1"/>
    </source>
</evidence>
<dbReference type="EMBL" id="PISJ01000005">
    <property type="protein sequence ID" value="PKF35542.1"/>
    <property type="molecule type" value="Genomic_DNA"/>
</dbReference>
<organism evidence="1 2">
    <name type="scientific">Acinetobacter proteolyticus</name>
    <dbReference type="NCBI Taxonomy" id="1776741"/>
    <lineage>
        <taxon>Bacteria</taxon>
        <taxon>Pseudomonadati</taxon>
        <taxon>Pseudomonadota</taxon>
        <taxon>Gammaproteobacteria</taxon>
        <taxon>Moraxellales</taxon>
        <taxon>Moraxellaceae</taxon>
        <taxon>Acinetobacter</taxon>
    </lineage>
</organism>
<name>A0A2N0WIB4_9GAMM</name>
<proteinExistence type="predicted"/>
<accession>A0A2N0WIB4</accession>
<dbReference type="RefSeq" id="WP_101235763.1">
    <property type="nucleotide sequence ID" value="NZ_PISJ01000005.1"/>
</dbReference>
<protein>
    <recommendedName>
        <fullName evidence="3">Baseplate protein J-like domain-containing protein</fullName>
    </recommendedName>
</protein>
<dbReference type="AlphaFoldDB" id="A0A2N0WIB4"/>
<gene>
    <name evidence="1" type="ORF">CW311_04430</name>
</gene>
<dbReference type="Proteomes" id="UP000233553">
    <property type="component" value="Unassembled WGS sequence"/>
</dbReference>
<comment type="caution">
    <text evidence="1">The sequence shown here is derived from an EMBL/GenBank/DDBJ whole genome shotgun (WGS) entry which is preliminary data.</text>
</comment>
<evidence type="ECO:0008006" key="3">
    <source>
        <dbReference type="Google" id="ProtNLM"/>
    </source>
</evidence>
<sequence>MYLGEFDYLIRENFPTLAFLSVWNESAEEIARGPKVTNMNCLFIAVVGDSGQEKFDIYAKGKAPVEVTNLTPLQNKIKNVIQLADDSYKVRFIQPMVREIAVNITAKVSTSYDKDTVKKQIQTATIEKYGQASVVMSRGKAKPQYQKLYEHIKKKVPALSLGSADLKIEIEDLSQYDQFPEIWQYIDNTKLIIDVKTENTSTNAWGIGF</sequence>